<evidence type="ECO:0000313" key="4">
    <source>
        <dbReference type="Proteomes" id="UP000437068"/>
    </source>
</evidence>
<evidence type="ECO:0000313" key="3">
    <source>
        <dbReference type="EMBL" id="KAE9339440.1"/>
    </source>
</evidence>
<dbReference type="Proteomes" id="UP000486351">
    <property type="component" value="Unassembled WGS sequence"/>
</dbReference>
<accession>A0A6A4DFP4</accession>
<comment type="caution">
    <text evidence="2">The sequence shown here is derived from an EMBL/GenBank/DDBJ whole genome shotgun (WGS) entry which is preliminary data.</text>
</comment>
<dbReference type="AlphaFoldDB" id="A0A6A4DFP4"/>
<dbReference type="Proteomes" id="UP000437068">
    <property type="component" value="Unassembled WGS sequence"/>
</dbReference>
<dbReference type="EMBL" id="QXGE01000618">
    <property type="protein sequence ID" value="KAE9307552.1"/>
    <property type="molecule type" value="Genomic_DNA"/>
</dbReference>
<sequence length="160" mass="18130">MLLSMELRMNRDLDGQLQYAPFRPTVFADRRDGLADARGPGALFREEWNSLAGNAERYKLLSLYRTERDVNPTPTATVQRFYNPQVSSDIGTQLKKKGNTVNSRVPRFHGSSDQASQRGPGSYFPDRVRKIVPPIPIQKALDLTYSSCSITEHFQHSSTR</sequence>
<gene>
    <name evidence="2" type="ORF">PF001_g11568</name>
    <name evidence="3" type="ORF">PF008_g11576</name>
</gene>
<reference evidence="2 4" key="1">
    <citation type="submission" date="2018-08" db="EMBL/GenBank/DDBJ databases">
        <title>Genomic investigation of the strawberry pathogen Phytophthora fragariae indicates pathogenicity is determined by transcriptional variation in three key races.</title>
        <authorList>
            <person name="Adams T.M."/>
            <person name="Armitage A.D."/>
            <person name="Sobczyk M.K."/>
            <person name="Bates H.J."/>
            <person name="Dunwell J.M."/>
            <person name="Nellist C.F."/>
            <person name="Harrison R.J."/>
        </authorList>
    </citation>
    <scope>NUCLEOTIDE SEQUENCE [LARGE SCALE GENOMIC DNA]</scope>
    <source>
        <strain evidence="2 4">A4</strain>
        <strain evidence="3 5">NOV-77</strain>
    </source>
</reference>
<proteinExistence type="predicted"/>
<feature type="region of interest" description="Disordered" evidence="1">
    <location>
        <begin position="91"/>
        <end position="126"/>
    </location>
</feature>
<protein>
    <submittedName>
        <fullName evidence="2">Uncharacterized protein</fullName>
    </submittedName>
</protein>
<name>A0A6A4DFP4_9STRA</name>
<dbReference type="EMBL" id="QXFY01000623">
    <property type="protein sequence ID" value="KAE9339440.1"/>
    <property type="molecule type" value="Genomic_DNA"/>
</dbReference>
<evidence type="ECO:0000313" key="2">
    <source>
        <dbReference type="EMBL" id="KAE9307552.1"/>
    </source>
</evidence>
<evidence type="ECO:0000313" key="5">
    <source>
        <dbReference type="Proteomes" id="UP000486351"/>
    </source>
</evidence>
<organism evidence="2 4">
    <name type="scientific">Phytophthora fragariae</name>
    <dbReference type="NCBI Taxonomy" id="53985"/>
    <lineage>
        <taxon>Eukaryota</taxon>
        <taxon>Sar</taxon>
        <taxon>Stramenopiles</taxon>
        <taxon>Oomycota</taxon>
        <taxon>Peronosporomycetes</taxon>
        <taxon>Peronosporales</taxon>
        <taxon>Peronosporaceae</taxon>
        <taxon>Phytophthora</taxon>
    </lineage>
</organism>
<evidence type="ECO:0000256" key="1">
    <source>
        <dbReference type="SAM" id="MobiDB-lite"/>
    </source>
</evidence>